<keyword evidence="1" id="KW-1133">Transmembrane helix</keyword>
<keyword evidence="1" id="KW-0812">Transmembrane</keyword>
<dbReference type="InterPro" id="IPR003148">
    <property type="entry name" value="RCK_N"/>
</dbReference>
<dbReference type="InterPro" id="IPR050721">
    <property type="entry name" value="Trk_Ktr_HKT_K-transport"/>
</dbReference>
<evidence type="ECO:0000259" key="2">
    <source>
        <dbReference type="PROSITE" id="PS51201"/>
    </source>
</evidence>
<reference evidence="3 4" key="1">
    <citation type="submission" date="2019-11" db="EMBL/GenBank/DDBJ databases">
        <title>Metabolism of dissolved organic matter in forest soils.</title>
        <authorList>
            <person name="Cyle K.T."/>
            <person name="Wilhelm R.C."/>
            <person name="Martinez C.E."/>
        </authorList>
    </citation>
    <scope>NUCLEOTIDE SEQUENCE [LARGE SCALE GENOMIC DNA]</scope>
    <source>
        <strain evidence="3 4">5N</strain>
    </source>
</reference>
<dbReference type="PANTHER" id="PTHR43833">
    <property type="entry name" value="POTASSIUM CHANNEL PROTEIN 2-RELATED-RELATED"/>
    <property type="match status" value="1"/>
</dbReference>
<dbReference type="InterPro" id="IPR036291">
    <property type="entry name" value="NAD(P)-bd_dom_sf"/>
</dbReference>
<dbReference type="AlphaFoldDB" id="A0A972NMG6"/>
<dbReference type="EMBL" id="WOEZ01000086">
    <property type="protein sequence ID" value="NPT56106.1"/>
    <property type="molecule type" value="Genomic_DNA"/>
</dbReference>
<name>A0A972NMG6_9BURK</name>
<protein>
    <submittedName>
        <fullName evidence="3">Potassium transporter TrkA</fullName>
    </submittedName>
</protein>
<dbReference type="GO" id="GO:0006813">
    <property type="term" value="P:potassium ion transport"/>
    <property type="evidence" value="ECO:0007669"/>
    <property type="project" value="InterPro"/>
</dbReference>
<keyword evidence="4" id="KW-1185">Reference proteome</keyword>
<feature type="transmembrane region" description="Helical" evidence="1">
    <location>
        <begin position="82"/>
        <end position="103"/>
    </location>
</feature>
<dbReference type="SUPFAM" id="SSF81324">
    <property type="entry name" value="Voltage-gated potassium channels"/>
    <property type="match status" value="1"/>
</dbReference>
<feature type="domain" description="RCK N-terminal" evidence="2">
    <location>
        <begin position="125"/>
        <end position="243"/>
    </location>
</feature>
<comment type="caution">
    <text evidence="3">The sequence shown here is derived from an EMBL/GenBank/DDBJ whole genome shotgun (WGS) entry which is preliminary data.</text>
</comment>
<dbReference type="SUPFAM" id="SSF51735">
    <property type="entry name" value="NAD(P)-binding Rossmann-fold domains"/>
    <property type="match status" value="1"/>
</dbReference>
<evidence type="ECO:0000313" key="3">
    <source>
        <dbReference type="EMBL" id="NPT56106.1"/>
    </source>
</evidence>
<accession>A0A972NMG6</accession>
<feature type="transmembrane region" description="Helical" evidence="1">
    <location>
        <begin position="53"/>
        <end position="70"/>
    </location>
</feature>
<dbReference type="PROSITE" id="PS51201">
    <property type="entry name" value="RCK_N"/>
    <property type="match status" value="1"/>
</dbReference>
<gene>
    <name evidence="3" type="ORF">GNZ13_16285</name>
</gene>
<evidence type="ECO:0000313" key="4">
    <source>
        <dbReference type="Proteomes" id="UP000655523"/>
    </source>
</evidence>
<keyword evidence="1" id="KW-0472">Membrane</keyword>
<sequence>MYRIDEPRLGVIRIREWRRRARHAIVLLLLVLGAATTGLVLLDRSNVPPGTKVFNAVWNGVNLVTTLGAFSEFNEGQKRFMLLAMVITMVVGGYAVATLTGILSGDDVIAYRENRVMERKLEKLADHVVVAGFSPVGELVADRLREAGETVLVLVSEEKLARKAAERGHMVLFGEPNVFDDVLKRARLDSARALVVAPADANNNLAVTVLAHVLNPKLRIAVPGENSTRQALLESAGATDVVIADELVANALVEHINIHRQATT</sequence>
<feature type="transmembrane region" description="Helical" evidence="1">
    <location>
        <begin position="21"/>
        <end position="41"/>
    </location>
</feature>
<evidence type="ECO:0000256" key="1">
    <source>
        <dbReference type="SAM" id="Phobius"/>
    </source>
</evidence>
<dbReference type="Proteomes" id="UP000655523">
    <property type="component" value="Unassembled WGS sequence"/>
</dbReference>
<dbReference type="Pfam" id="PF02254">
    <property type="entry name" value="TrkA_N"/>
    <property type="match status" value="1"/>
</dbReference>
<dbReference type="PANTHER" id="PTHR43833:SF9">
    <property type="entry name" value="POTASSIUM CHANNEL PROTEIN YUGO-RELATED"/>
    <property type="match status" value="1"/>
</dbReference>
<dbReference type="Gene3D" id="3.40.50.720">
    <property type="entry name" value="NAD(P)-binding Rossmann-like Domain"/>
    <property type="match status" value="1"/>
</dbReference>
<organism evidence="3 4">
    <name type="scientific">Paraburkholderia elongata</name>
    <dbReference type="NCBI Taxonomy" id="2675747"/>
    <lineage>
        <taxon>Bacteria</taxon>
        <taxon>Pseudomonadati</taxon>
        <taxon>Pseudomonadota</taxon>
        <taxon>Betaproteobacteria</taxon>
        <taxon>Burkholderiales</taxon>
        <taxon>Burkholderiaceae</taxon>
        <taxon>Paraburkholderia</taxon>
    </lineage>
</organism>
<proteinExistence type="predicted"/>